<dbReference type="Proteomes" id="UP000805193">
    <property type="component" value="Unassembled WGS sequence"/>
</dbReference>
<sequence length="1047" mass="113545">MKKACRRCGQTGHLSYDCGTPRCNRCGEYGYNGADCQAPCKRCGEDHSTSRCPAALRRCHASSMDAASPSQRGAVPKVRSDFSFNVHVGQGVSTKQVIEAFLALVPPASGRACHPYGGEGRDPPPAPAVEVPNYAVAQVMGAYGKVIRMTRETHREYPSLENGTRRVVMEMEKEVPNYIQVCSFQGMCLYSGMKKTCRRCGLGGHFSYDCRTPRCTRCGEYGHAGPQCRAPCKQCGEDHLTSQCPVSTYASALTGEAHETQWEDRGQKGDNPLSKEDEKEDMPGAALQPSENRETQRGGAISVISPDKAGTSTGDSAESTSMSAGMAEERTTTTSGQRSETSSDTTALSPSSEKQDEDLGARNEEALMEAVSQSIKRPRDSSSSREVSRGVVMSKHEPPDSLQATFQPTKALVVNLEAPDAASSVNIIDALSEVVGLRQVFMVQHLQGSRFQVTLYTATAVEKLFAHGELSICGQKVAIETLTPRVTRVACLQLPSYVPDEYLVRALAPYGKVVKLERPTTTDRPTVCNGIRVAWVEMKPEKPVPNFLRVLEHRITCDYPGMTRVCSRCKQPGHFRTACDVPFCRRCSTYGHDVEECTARCRRCAGDHATNDCHKRRSFAEALTNATRRPLQRSTQPNTSGDSPPADEIALAPLPEMATQEAVMQGVEAGAPTASVSPEDTPLPSDELVAASPPSQVSSEGELVMDVPSPISIDRDIPDVSNDTTPKTRDTVPRVRSRDSSPSGSDTEKSAAKYQRLRSSPQRNPATHTAPTAKLDEPGSMSSEGELVMDVPSPSSTDRDIPIVSHDTTPKARDTVPRVHSRDSSPSGSDTGKSAAKPQRLKKRPQRNRTNRTAKLDGPSNLFGSLLPKFKMQAVLVLVLVAVSCSTTRAQNVVGAEALAVRPCHAGEVYKECGMGCDRRCGFSTLNVLCVHECVEGCFCDTDLVRNATGHCVTTQECDHQLQQSQLIVDNRTSTELPPVPAVDPRCRDPRKEYKDCGSPCVPTCEQPDTKDVVCVDMCVKGCFCMDGYLTTADKACVRPFECAPVV</sequence>
<comment type="caution">
    <text evidence="1">The sequence shown here is derived from an EMBL/GenBank/DDBJ whole genome shotgun (WGS) entry which is preliminary data.</text>
</comment>
<reference evidence="1 2" key="1">
    <citation type="journal article" date="2020" name="Cell">
        <title>Large-Scale Comparative Analyses of Tick Genomes Elucidate Their Genetic Diversity and Vector Capacities.</title>
        <authorList>
            <consortium name="Tick Genome and Microbiome Consortium (TIGMIC)"/>
            <person name="Jia N."/>
            <person name="Wang J."/>
            <person name="Shi W."/>
            <person name="Du L."/>
            <person name="Sun Y."/>
            <person name="Zhan W."/>
            <person name="Jiang J.F."/>
            <person name="Wang Q."/>
            <person name="Zhang B."/>
            <person name="Ji P."/>
            <person name="Bell-Sakyi L."/>
            <person name="Cui X.M."/>
            <person name="Yuan T.T."/>
            <person name="Jiang B.G."/>
            <person name="Yang W.F."/>
            <person name="Lam T.T."/>
            <person name="Chang Q.C."/>
            <person name="Ding S.J."/>
            <person name="Wang X.J."/>
            <person name="Zhu J.G."/>
            <person name="Ruan X.D."/>
            <person name="Zhao L."/>
            <person name="Wei J.T."/>
            <person name="Ye R.Z."/>
            <person name="Que T.C."/>
            <person name="Du C.H."/>
            <person name="Zhou Y.H."/>
            <person name="Cheng J.X."/>
            <person name="Dai P.F."/>
            <person name="Guo W.B."/>
            <person name="Han X.H."/>
            <person name="Huang E.J."/>
            <person name="Li L.F."/>
            <person name="Wei W."/>
            <person name="Gao Y.C."/>
            <person name="Liu J.Z."/>
            <person name="Shao H.Z."/>
            <person name="Wang X."/>
            <person name="Wang C.C."/>
            <person name="Yang T.C."/>
            <person name="Huo Q.B."/>
            <person name="Li W."/>
            <person name="Chen H.Y."/>
            <person name="Chen S.E."/>
            <person name="Zhou L.G."/>
            <person name="Ni X.B."/>
            <person name="Tian J.H."/>
            <person name="Sheng Y."/>
            <person name="Liu T."/>
            <person name="Pan Y.S."/>
            <person name="Xia L.Y."/>
            <person name="Li J."/>
            <person name="Zhao F."/>
            <person name="Cao W.C."/>
        </authorList>
    </citation>
    <scope>NUCLEOTIDE SEQUENCE [LARGE SCALE GENOMIC DNA]</scope>
    <source>
        <strain evidence="1">Iper-2018</strain>
    </source>
</reference>
<keyword evidence="2" id="KW-1185">Reference proteome</keyword>
<organism evidence="1 2">
    <name type="scientific">Ixodes persulcatus</name>
    <name type="common">Taiga tick</name>
    <dbReference type="NCBI Taxonomy" id="34615"/>
    <lineage>
        <taxon>Eukaryota</taxon>
        <taxon>Metazoa</taxon>
        <taxon>Ecdysozoa</taxon>
        <taxon>Arthropoda</taxon>
        <taxon>Chelicerata</taxon>
        <taxon>Arachnida</taxon>
        <taxon>Acari</taxon>
        <taxon>Parasitiformes</taxon>
        <taxon>Ixodida</taxon>
        <taxon>Ixodoidea</taxon>
        <taxon>Ixodidae</taxon>
        <taxon>Ixodinae</taxon>
        <taxon>Ixodes</taxon>
    </lineage>
</organism>
<accession>A0AC60P8V8</accession>
<dbReference type="EMBL" id="JABSTQ010011021">
    <property type="protein sequence ID" value="KAG0415826.1"/>
    <property type="molecule type" value="Genomic_DNA"/>
</dbReference>
<name>A0AC60P8V8_IXOPE</name>
<proteinExistence type="predicted"/>
<protein>
    <submittedName>
        <fullName evidence="1">Uncharacterized protein</fullName>
    </submittedName>
</protein>
<evidence type="ECO:0000313" key="1">
    <source>
        <dbReference type="EMBL" id="KAG0415826.1"/>
    </source>
</evidence>
<gene>
    <name evidence="1" type="ORF">HPB47_006994</name>
</gene>
<evidence type="ECO:0000313" key="2">
    <source>
        <dbReference type="Proteomes" id="UP000805193"/>
    </source>
</evidence>